<accession>A0A7W6JT46</accession>
<evidence type="ECO:0000313" key="2">
    <source>
        <dbReference type="Proteomes" id="UP000557392"/>
    </source>
</evidence>
<evidence type="ECO:0000313" key="1">
    <source>
        <dbReference type="EMBL" id="MBB4097996.1"/>
    </source>
</evidence>
<dbReference type="AlphaFoldDB" id="A0A7W6JT46"/>
<sequence>MGSSRGVAARIAGFLGDVSARGLQAALVTFNLAGMAGSSPAEIFSALVEQFCPEGGSVDEGIARDAFMETVVELADAGIADMSSLTPEQMQTVLELYVAHTIEDRIYNDIGIKGVEIPADAGAAQAVQDQLHEFILGGVSDAFSEAAIDFAAIDPNTIGQTMERIYGAAFDILEALGEEEAAK</sequence>
<dbReference type="NCBIfam" id="NF041924">
    <property type="entry name" value="QatB"/>
    <property type="match status" value="1"/>
</dbReference>
<name>A0A7W6JT46_9SPHN</name>
<protein>
    <submittedName>
        <fullName evidence="1">Uncharacterized protein</fullName>
    </submittedName>
</protein>
<keyword evidence="2" id="KW-1185">Reference proteome</keyword>
<reference evidence="1 2" key="1">
    <citation type="submission" date="2020-08" db="EMBL/GenBank/DDBJ databases">
        <title>Genomic Encyclopedia of Type Strains, Phase IV (KMG-IV): sequencing the most valuable type-strain genomes for metagenomic binning, comparative biology and taxonomic classification.</title>
        <authorList>
            <person name="Goeker M."/>
        </authorList>
    </citation>
    <scope>NUCLEOTIDE SEQUENCE [LARGE SCALE GENOMIC DNA]</scope>
    <source>
        <strain evidence="1 2">DSM 101806</strain>
    </source>
</reference>
<dbReference type="Proteomes" id="UP000557392">
    <property type="component" value="Unassembled WGS sequence"/>
</dbReference>
<proteinExistence type="predicted"/>
<gene>
    <name evidence="1" type="ORF">GGR46_001529</name>
</gene>
<dbReference type="InterPro" id="IPR049675">
    <property type="entry name" value="QatB"/>
</dbReference>
<comment type="caution">
    <text evidence="1">The sequence shown here is derived from an EMBL/GenBank/DDBJ whole genome shotgun (WGS) entry which is preliminary data.</text>
</comment>
<dbReference type="EMBL" id="JACIEH010000001">
    <property type="protein sequence ID" value="MBB4097996.1"/>
    <property type="molecule type" value="Genomic_DNA"/>
</dbReference>
<organism evidence="1 2">
    <name type="scientific">Sphingomonas kyeonggiensis</name>
    <dbReference type="NCBI Taxonomy" id="1268553"/>
    <lineage>
        <taxon>Bacteria</taxon>
        <taxon>Pseudomonadati</taxon>
        <taxon>Pseudomonadota</taxon>
        <taxon>Alphaproteobacteria</taxon>
        <taxon>Sphingomonadales</taxon>
        <taxon>Sphingomonadaceae</taxon>
        <taxon>Sphingomonas</taxon>
    </lineage>
</organism>